<dbReference type="PANTHER" id="PTHR45947:SF3">
    <property type="entry name" value="SULFOQUINOVOSYL TRANSFERASE SQD2"/>
    <property type="match status" value="1"/>
</dbReference>
<evidence type="ECO:0000259" key="3">
    <source>
        <dbReference type="Pfam" id="PF00534"/>
    </source>
</evidence>
<dbReference type="InterPro" id="IPR001296">
    <property type="entry name" value="Glyco_trans_1"/>
</dbReference>
<feature type="domain" description="Glycosyl transferase family 1" evidence="3">
    <location>
        <begin position="186"/>
        <end position="292"/>
    </location>
</feature>
<keyword evidence="2" id="KW-0808">Transferase</keyword>
<dbReference type="SUPFAM" id="SSF53756">
    <property type="entry name" value="UDP-Glycosyltransferase/glycogen phosphorylase"/>
    <property type="match status" value="1"/>
</dbReference>
<comment type="caution">
    <text evidence="4">The sequence shown here is derived from an EMBL/GenBank/DDBJ whole genome shotgun (WGS) entry which is preliminary data.</text>
</comment>
<keyword evidence="5" id="KW-1185">Reference proteome</keyword>
<dbReference type="EMBL" id="BAAAPK010000001">
    <property type="protein sequence ID" value="GAA1666171.1"/>
    <property type="molecule type" value="Genomic_DNA"/>
</dbReference>
<evidence type="ECO:0000256" key="2">
    <source>
        <dbReference type="ARBA" id="ARBA00022679"/>
    </source>
</evidence>
<reference evidence="5" key="1">
    <citation type="journal article" date="2019" name="Int. J. Syst. Evol. Microbiol.">
        <title>The Global Catalogue of Microorganisms (GCM) 10K type strain sequencing project: providing services to taxonomists for standard genome sequencing and annotation.</title>
        <authorList>
            <consortium name="The Broad Institute Genomics Platform"/>
            <consortium name="The Broad Institute Genome Sequencing Center for Infectious Disease"/>
            <person name="Wu L."/>
            <person name="Ma J."/>
        </authorList>
    </citation>
    <scope>NUCLEOTIDE SEQUENCE [LARGE SCALE GENOMIC DNA]</scope>
    <source>
        <strain evidence="5">JCM 15575</strain>
    </source>
</reference>
<organism evidence="4 5">
    <name type="scientific">Microbacterium lacus</name>
    <dbReference type="NCBI Taxonomy" id="415217"/>
    <lineage>
        <taxon>Bacteria</taxon>
        <taxon>Bacillati</taxon>
        <taxon>Actinomycetota</taxon>
        <taxon>Actinomycetes</taxon>
        <taxon>Micrococcales</taxon>
        <taxon>Microbacteriaceae</taxon>
        <taxon>Microbacterium</taxon>
    </lineage>
</organism>
<evidence type="ECO:0000256" key="1">
    <source>
        <dbReference type="ARBA" id="ARBA00021292"/>
    </source>
</evidence>
<name>A0ABP4S5E4_9MICO</name>
<protein>
    <recommendedName>
        <fullName evidence="1">D-inositol 3-phosphate glycosyltransferase</fullName>
    </recommendedName>
</protein>
<sequence>MLEAMSDAFPAAEVRVLWNDAPDLLDRPVGESWLARTPLRHSKPLALPAMLPTWRMPLPGDPDWVLVSSHLFAHHVRTPADAVKFVYAHTPARYIWEPDRDGRGSGPAARAASALLKPIDRRRAAEASHIAVNSAFTAERVEAAWQQPSTVIHPPVDTETLTSITDWLTPLTDAERRLVESLPADFLLGASRFVPYKRLDRVIAAGEATGLPVVIAGQGPDEAALRARAASGRVDVTFVIAPSDALVRALYARALAFVFPAVEDFGIMPVEAMAVGTPVIGHSAGGVHESISLVGGGVTADLHRGTDWLTLVERATALDPAAFRPRTLAFSRARFVSELQSWVSAGLP</sequence>
<dbReference type="InterPro" id="IPR050194">
    <property type="entry name" value="Glycosyltransferase_grp1"/>
</dbReference>
<accession>A0ABP4S5E4</accession>
<evidence type="ECO:0000313" key="5">
    <source>
        <dbReference type="Proteomes" id="UP001500596"/>
    </source>
</evidence>
<proteinExistence type="predicted"/>
<gene>
    <name evidence="4" type="ORF">GCM10009807_07880</name>
</gene>
<dbReference type="PANTHER" id="PTHR45947">
    <property type="entry name" value="SULFOQUINOVOSYL TRANSFERASE SQD2"/>
    <property type="match status" value="1"/>
</dbReference>
<evidence type="ECO:0000313" key="4">
    <source>
        <dbReference type="EMBL" id="GAA1666171.1"/>
    </source>
</evidence>
<dbReference type="Proteomes" id="UP001500596">
    <property type="component" value="Unassembled WGS sequence"/>
</dbReference>
<dbReference type="Gene3D" id="3.40.50.2000">
    <property type="entry name" value="Glycogen Phosphorylase B"/>
    <property type="match status" value="2"/>
</dbReference>
<dbReference type="Pfam" id="PF00534">
    <property type="entry name" value="Glycos_transf_1"/>
    <property type="match status" value="1"/>
</dbReference>